<dbReference type="EMBL" id="ADBJ01000038">
    <property type="protein sequence ID" value="EFA78424.1"/>
    <property type="molecule type" value="Genomic_DNA"/>
</dbReference>
<dbReference type="InterPro" id="IPR036770">
    <property type="entry name" value="Ankyrin_rpt-contain_sf"/>
</dbReference>
<dbReference type="Pfam" id="PF13637">
    <property type="entry name" value="Ank_4"/>
    <property type="match status" value="1"/>
</dbReference>
<evidence type="ECO:0008006" key="3">
    <source>
        <dbReference type="Google" id="ProtNLM"/>
    </source>
</evidence>
<proteinExistence type="predicted"/>
<dbReference type="SUPFAM" id="SSF48403">
    <property type="entry name" value="Ankyrin repeat"/>
    <property type="match status" value="1"/>
</dbReference>
<dbReference type="InterPro" id="IPR002110">
    <property type="entry name" value="Ankyrin_rpt"/>
</dbReference>
<dbReference type="InterPro" id="IPR052050">
    <property type="entry name" value="SecEffector_AnkRepeat"/>
</dbReference>
<dbReference type="Gene3D" id="1.25.40.20">
    <property type="entry name" value="Ankyrin repeat-containing domain"/>
    <property type="match status" value="1"/>
</dbReference>
<dbReference type="InParanoid" id="D3BKJ4"/>
<sequence>MKYIYNQDYISMSTSFTGLYDMSTKTAFYADLVPTNSMTAHRQLYNLVKSDATVNMYLSDDSTNHIGFSRKSDHLYGFNSETHNRISVGQCNASGHSQKIYVAKSVFVFHDGKFNEYSIFRKAFRAHGSNLYHIISISYGKMSDRAFYNVWRNKVIKSIVFEKIYEIHSAVKIRLGPVYKYDEVISGHWMLLNYPSLLYEKIDREEYVYFDFNAIKLVCQRCENYPLFLKVAEYSNAKIFFHPSYPVTLELATRTGCIEIVEYLHCKLDIPVTVQTLTNAAIEGNMELLQLFWRHSKSHGTVWKSETRTIVDVAASHGHLACVQELMGKPFHLHPTEDGINMAAYFGHLDIVEYFFEHEYCDDPALWRRSLESLANKVDGLDLMKRLVNRWSSLAWGLALPMSVANGDSEMIEYLLGEAKQVPNTIAITKCLHFNRLDILERFRNYLFLANGMDDRMFISLIPDEAMETVVERGFLDLSTSMKRSTSLRIAIKILSLGVCDVVVESCFRIFWMQRPTEYATIQTILCFSVICLA</sequence>
<organism evidence="1 2">
    <name type="scientific">Heterostelium pallidum (strain ATCC 26659 / Pp 5 / PN500)</name>
    <name type="common">Cellular slime mold</name>
    <name type="synonym">Polysphondylium pallidum</name>
    <dbReference type="NCBI Taxonomy" id="670386"/>
    <lineage>
        <taxon>Eukaryota</taxon>
        <taxon>Amoebozoa</taxon>
        <taxon>Evosea</taxon>
        <taxon>Eumycetozoa</taxon>
        <taxon>Dictyostelia</taxon>
        <taxon>Acytosteliales</taxon>
        <taxon>Acytosteliaceae</taxon>
        <taxon>Heterostelium</taxon>
    </lineage>
</organism>
<evidence type="ECO:0000313" key="2">
    <source>
        <dbReference type="Proteomes" id="UP000001396"/>
    </source>
</evidence>
<dbReference type="GeneID" id="31364552"/>
<protein>
    <recommendedName>
        <fullName evidence="3">Ankyrin repeat protein</fullName>
    </recommendedName>
</protein>
<name>D3BKJ4_HETP5</name>
<evidence type="ECO:0000313" key="1">
    <source>
        <dbReference type="EMBL" id="EFA78424.1"/>
    </source>
</evidence>
<comment type="caution">
    <text evidence="1">The sequence shown here is derived from an EMBL/GenBank/DDBJ whole genome shotgun (WGS) entry which is preliminary data.</text>
</comment>
<accession>D3BKJ4</accession>
<dbReference type="Proteomes" id="UP000001396">
    <property type="component" value="Unassembled WGS sequence"/>
</dbReference>
<keyword evidence="2" id="KW-1185">Reference proteome</keyword>
<dbReference type="RefSeq" id="XP_020430549.1">
    <property type="nucleotide sequence ID" value="XM_020579874.1"/>
</dbReference>
<reference evidence="1 2" key="1">
    <citation type="journal article" date="2011" name="Genome Res.">
        <title>Phylogeny-wide analysis of social amoeba genomes highlights ancient origins for complex intercellular communication.</title>
        <authorList>
            <person name="Heidel A.J."/>
            <person name="Lawal H.M."/>
            <person name="Felder M."/>
            <person name="Schilde C."/>
            <person name="Helps N.R."/>
            <person name="Tunggal B."/>
            <person name="Rivero F."/>
            <person name="John U."/>
            <person name="Schleicher M."/>
            <person name="Eichinger L."/>
            <person name="Platzer M."/>
            <person name="Noegel A.A."/>
            <person name="Schaap P."/>
            <person name="Gloeckner G."/>
        </authorList>
    </citation>
    <scope>NUCLEOTIDE SEQUENCE [LARGE SCALE GENOMIC DNA]</scope>
    <source>
        <strain evidence="2">ATCC 26659 / Pp 5 / PN500</strain>
    </source>
</reference>
<dbReference type="PANTHER" id="PTHR46586">
    <property type="entry name" value="ANKYRIN REPEAT-CONTAINING PROTEIN"/>
    <property type="match status" value="1"/>
</dbReference>
<dbReference type="PANTHER" id="PTHR46586:SF3">
    <property type="entry name" value="ANKYRIN REPEAT-CONTAINING PROTEIN"/>
    <property type="match status" value="1"/>
</dbReference>
<dbReference type="AlphaFoldDB" id="D3BKJ4"/>
<gene>
    <name evidence="1" type="ORF">PPL_09076</name>
</gene>